<dbReference type="EMBL" id="JAKJPO010000001">
    <property type="protein sequence ID" value="MCF7220243.1"/>
    <property type="molecule type" value="Genomic_DNA"/>
</dbReference>
<dbReference type="SUPFAM" id="SSF48452">
    <property type="entry name" value="TPR-like"/>
    <property type="match status" value="1"/>
</dbReference>
<feature type="repeat" description="TPR" evidence="1">
    <location>
        <begin position="383"/>
        <end position="416"/>
    </location>
</feature>
<sequence length="502" mass="56608">MNLLLVCVMAGTASCTERPRVDDGPVQKVGKVEFERYFVAAAEQDAEKDRYKRCMRYPNPPGSDWSEALILAICGDHASPVEKGDRIQAMVGEEDWSGLQALYEGRLRKHHSGEDPERVLYRLFLSDLWPSLDDLDASSRRWLRAVPESPYAKTLRAEALLRLAWKARGQGFVRDIPVSRIRKMRRLADQAIGLAESALESEAGLMPAYAIVMQASALNGRRNALQLLRRALEVSPDSYYMRLAVLPYLQPKWGGRLEDMERVVDDAQELSTVNARMPLLKTWQVSFSAGDYNAPDRYAPALKTFREAMAFGPEYSTMYEAVWLAAQADQYAESAVIASQLIRLNGKTIYALSKRAWAFEMAGDWPRALNDYMAAAERDPGNSDHLERIAGIHHGRRNFGVAEEYYLKALAMDPDNTRALRGACRMWVHLTLEPGKAEPYAQRLVGLLPDDPDAWLLLANVQHSLKRPEVRDTARRFLELAPPDDPEFAGPVKNIQRFLGDN</sequence>
<reference evidence="3" key="1">
    <citation type="submission" date="2022-01" db="EMBL/GenBank/DDBJ databases">
        <title>Lysobacter chinensis sp. nov., a bacterium isolated from cow dung compost.</title>
        <authorList>
            <person name="Zhou L.Y."/>
        </authorList>
    </citation>
    <scope>NUCLEOTIDE SEQUENCE [LARGE SCALE GENOMIC DNA]</scope>
    <source>
        <strain evidence="3">TLK-CK17</strain>
    </source>
</reference>
<dbReference type="PANTHER" id="PTHR12558">
    <property type="entry name" value="CELL DIVISION CYCLE 16,23,27"/>
    <property type="match status" value="1"/>
</dbReference>
<evidence type="ECO:0000313" key="2">
    <source>
        <dbReference type="EMBL" id="MCF7220243.1"/>
    </source>
</evidence>
<dbReference type="PROSITE" id="PS50005">
    <property type="entry name" value="TPR"/>
    <property type="match status" value="1"/>
</dbReference>
<evidence type="ECO:0008006" key="4">
    <source>
        <dbReference type="Google" id="ProtNLM"/>
    </source>
</evidence>
<organism evidence="2 3">
    <name type="scientific">Marilutibacter chinensis</name>
    <dbReference type="NCBI Taxonomy" id="2912247"/>
    <lineage>
        <taxon>Bacteria</taxon>
        <taxon>Pseudomonadati</taxon>
        <taxon>Pseudomonadota</taxon>
        <taxon>Gammaproteobacteria</taxon>
        <taxon>Lysobacterales</taxon>
        <taxon>Lysobacteraceae</taxon>
        <taxon>Marilutibacter</taxon>
    </lineage>
</organism>
<dbReference type="InterPro" id="IPR011990">
    <property type="entry name" value="TPR-like_helical_dom_sf"/>
</dbReference>
<gene>
    <name evidence="2" type="ORF">L3V18_00355</name>
</gene>
<keyword evidence="1" id="KW-0802">TPR repeat</keyword>
<evidence type="ECO:0000256" key="1">
    <source>
        <dbReference type="PROSITE-ProRule" id="PRU00339"/>
    </source>
</evidence>
<proteinExistence type="predicted"/>
<comment type="caution">
    <text evidence="2">The sequence shown here is derived from an EMBL/GenBank/DDBJ whole genome shotgun (WGS) entry which is preliminary data.</text>
</comment>
<name>A0ABS9HNU0_9GAMM</name>
<protein>
    <recommendedName>
        <fullName evidence="4">Tetratricopeptide repeat protein</fullName>
    </recommendedName>
</protein>
<dbReference type="Proteomes" id="UP001430796">
    <property type="component" value="Unassembled WGS sequence"/>
</dbReference>
<reference evidence="2 3" key="3">
    <citation type="submission" date="2022-01" db="EMBL/GenBank/DDBJ databases">
        <authorList>
            <person name="Zhou L.Y."/>
        </authorList>
    </citation>
    <scope>NUCLEOTIDE SEQUENCE [LARGE SCALE GENOMIC DNA]</scope>
    <source>
        <strain evidence="2 3">TLK-CK17</strain>
    </source>
</reference>
<dbReference type="InterPro" id="IPR019734">
    <property type="entry name" value="TPR_rpt"/>
</dbReference>
<dbReference type="PANTHER" id="PTHR12558:SF13">
    <property type="entry name" value="CELL DIVISION CYCLE PROTEIN 27 HOMOLOG"/>
    <property type="match status" value="1"/>
</dbReference>
<dbReference type="Gene3D" id="1.25.40.10">
    <property type="entry name" value="Tetratricopeptide repeat domain"/>
    <property type="match status" value="1"/>
</dbReference>
<accession>A0ABS9HNU0</accession>
<dbReference type="RefSeq" id="WP_237052641.1">
    <property type="nucleotide sequence ID" value="NZ_JAKJPO010000001.1"/>
</dbReference>
<dbReference type="SMART" id="SM00028">
    <property type="entry name" value="TPR"/>
    <property type="match status" value="2"/>
</dbReference>
<evidence type="ECO:0000313" key="3">
    <source>
        <dbReference type="Proteomes" id="UP001430796"/>
    </source>
</evidence>
<keyword evidence="3" id="KW-1185">Reference proteome</keyword>
<reference evidence="2 3" key="2">
    <citation type="submission" date="2022-01" db="EMBL/GenBank/DDBJ databases">
        <title>Lysobacter chinensis sp. nov., a bacterium isolated from cow dung compost.</title>
        <authorList>
            <person name="Liu Y."/>
        </authorList>
    </citation>
    <scope>NUCLEOTIDE SEQUENCE [LARGE SCALE GENOMIC DNA]</scope>
    <source>
        <strain evidence="2 3">TLK-CK17</strain>
    </source>
</reference>